<evidence type="ECO:0000313" key="9">
    <source>
        <dbReference type="EMBL" id="SJZ36151.1"/>
    </source>
</evidence>
<gene>
    <name evidence="9" type="ORF">SAMN02745118_00550</name>
</gene>
<dbReference type="PANTHER" id="PTHR30558:SF3">
    <property type="entry name" value="BIOPOLYMER TRANSPORT PROTEIN EXBD-RELATED"/>
    <property type="match status" value="1"/>
</dbReference>
<dbReference type="GO" id="GO:0022857">
    <property type="term" value="F:transmembrane transporter activity"/>
    <property type="evidence" value="ECO:0007669"/>
    <property type="project" value="InterPro"/>
</dbReference>
<keyword evidence="3" id="KW-1003">Cell membrane</keyword>
<evidence type="ECO:0000256" key="6">
    <source>
        <dbReference type="ARBA" id="ARBA00023136"/>
    </source>
</evidence>
<keyword evidence="10" id="KW-1185">Reference proteome</keyword>
<dbReference type="Gene3D" id="3.30.420.270">
    <property type="match status" value="1"/>
</dbReference>
<keyword evidence="7" id="KW-0813">Transport</keyword>
<accession>A0A1T4K155</accession>
<dbReference type="EMBL" id="FUWM01000005">
    <property type="protein sequence ID" value="SJZ36151.1"/>
    <property type="molecule type" value="Genomic_DNA"/>
</dbReference>
<protein>
    <submittedName>
        <fullName evidence="9">Biopolymer transport protein ExbD</fullName>
    </submittedName>
</protein>
<name>A0A1T4K155_9FIRM</name>
<dbReference type="InterPro" id="IPR003400">
    <property type="entry name" value="ExbD"/>
</dbReference>
<sequence>MKYKVKKDDLEVNLAPMIDVVFLLLIFFMVASTLNLREVKSNIQLPDTKVVETKKETEINLSITKDGQIYLGKAEVSLEELENRLKSRFNQANKNNLTIFADKEVPFQKVVKVMDVAKRLKVSNLSFALHRTNN</sequence>
<dbReference type="Proteomes" id="UP000190625">
    <property type="component" value="Unassembled WGS sequence"/>
</dbReference>
<dbReference type="STRING" id="142842.SAMN02745118_00550"/>
<organism evidence="9 10">
    <name type="scientific">Selenihalanaerobacter shriftii</name>
    <dbReference type="NCBI Taxonomy" id="142842"/>
    <lineage>
        <taxon>Bacteria</taxon>
        <taxon>Bacillati</taxon>
        <taxon>Bacillota</taxon>
        <taxon>Clostridia</taxon>
        <taxon>Halanaerobiales</taxon>
        <taxon>Halobacteroidaceae</taxon>
        <taxon>Selenihalanaerobacter</taxon>
    </lineage>
</organism>
<evidence type="ECO:0000256" key="1">
    <source>
        <dbReference type="ARBA" id="ARBA00004162"/>
    </source>
</evidence>
<keyword evidence="4 7" id="KW-0812">Transmembrane</keyword>
<evidence type="ECO:0000256" key="3">
    <source>
        <dbReference type="ARBA" id="ARBA00022475"/>
    </source>
</evidence>
<dbReference type="Pfam" id="PF02472">
    <property type="entry name" value="ExbD"/>
    <property type="match status" value="1"/>
</dbReference>
<dbReference type="AlphaFoldDB" id="A0A1T4K155"/>
<keyword evidence="5 8" id="KW-1133">Transmembrane helix</keyword>
<dbReference type="GO" id="GO:0015031">
    <property type="term" value="P:protein transport"/>
    <property type="evidence" value="ECO:0007669"/>
    <property type="project" value="UniProtKB-KW"/>
</dbReference>
<comment type="similarity">
    <text evidence="2 7">Belongs to the ExbD/TolR family.</text>
</comment>
<reference evidence="10" key="1">
    <citation type="submission" date="2017-02" db="EMBL/GenBank/DDBJ databases">
        <authorList>
            <person name="Varghese N."/>
            <person name="Submissions S."/>
        </authorList>
    </citation>
    <scope>NUCLEOTIDE SEQUENCE [LARGE SCALE GENOMIC DNA]</scope>
    <source>
        <strain evidence="10">ATCC BAA-73</strain>
    </source>
</reference>
<evidence type="ECO:0000256" key="2">
    <source>
        <dbReference type="ARBA" id="ARBA00005811"/>
    </source>
</evidence>
<evidence type="ECO:0000256" key="5">
    <source>
        <dbReference type="ARBA" id="ARBA00022989"/>
    </source>
</evidence>
<evidence type="ECO:0000313" key="10">
    <source>
        <dbReference type="Proteomes" id="UP000190625"/>
    </source>
</evidence>
<feature type="transmembrane region" description="Helical" evidence="8">
    <location>
        <begin position="12"/>
        <end position="34"/>
    </location>
</feature>
<dbReference type="RefSeq" id="WP_078809058.1">
    <property type="nucleotide sequence ID" value="NZ_FUWM01000005.1"/>
</dbReference>
<evidence type="ECO:0000256" key="8">
    <source>
        <dbReference type="SAM" id="Phobius"/>
    </source>
</evidence>
<dbReference type="GO" id="GO:0005886">
    <property type="term" value="C:plasma membrane"/>
    <property type="evidence" value="ECO:0007669"/>
    <property type="project" value="UniProtKB-SubCell"/>
</dbReference>
<dbReference type="PANTHER" id="PTHR30558">
    <property type="entry name" value="EXBD MEMBRANE COMPONENT OF PMF-DRIVEN MACROMOLECULE IMPORT SYSTEM"/>
    <property type="match status" value="1"/>
</dbReference>
<keyword evidence="7" id="KW-0653">Protein transport</keyword>
<proteinExistence type="inferred from homology"/>
<evidence type="ECO:0000256" key="4">
    <source>
        <dbReference type="ARBA" id="ARBA00022692"/>
    </source>
</evidence>
<dbReference type="OrthoDB" id="287326at2"/>
<evidence type="ECO:0000256" key="7">
    <source>
        <dbReference type="RuleBase" id="RU003879"/>
    </source>
</evidence>
<keyword evidence="6 8" id="KW-0472">Membrane</keyword>
<comment type="subcellular location">
    <subcellularLocation>
        <location evidence="1">Cell membrane</location>
        <topology evidence="1">Single-pass membrane protein</topology>
    </subcellularLocation>
    <subcellularLocation>
        <location evidence="7">Cell membrane</location>
        <topology evidence="7">Single-pass type II membrane protein</topology>
    </subcellularLocation>
</comment>